<protein>
    <recommendedName>
        <fullName evidence="8">Nucleolar protein 12</fullName>
    </recommendedName>
</protein>
<keyword evidence="3" id="KW-0175">Coiled coil</keyword>
<dbReference type="EMBL" id="JBHFEH010000049">
    <property type="protein sequence ID" value="KAL2050334.1"/>
    <property type="molecule type" value="Genomic_DNA"/>
</dbReference>
<dbReference type="InterPro" id="IPR019186">
    <property type="entry name" value="Nucleolar_protein_12"/>
</dbReference>
<comment type="caution">
    <text evidence="6">The sequence shown here is derived from an EMBL/GenBank/DDBJ whole genome shotgun (WGS) entry which is preliminary data.</text>
</comment>
<evidence type="ECO:0000256" key="3">
    <source>
        <dbReference type="ARBA" id="ARBA00023054"/>
    </source>
</evidence>
<evidence type="ECO:0000256" key="5">
    <source>
        <dbReference type="SAM" id="MobiDB-lite"/>
    </source>
</evidence>
<comment type="similarity">
    <text evidence="2">Belongs to the RRP17 family.</text>
</comment>
<feature type="region of interest" description="Disordered" evidence="5">
    <location>
        <begin position="104"/>
        <end position="126"/>
    </location>
</feature>
<keyword evidence="4" id="KW-0539">Nucleus</keyword>
<organism evidence="6 7">
    <name type="scientific">Lepraria finkii</name>
    <dbReference type="NCBI Taxonomy" id="1340010"/>
    <lineage>
        <taxon>Eukaryota</taxon>
        <taxon>Fungi</taxon>
        <taxon>Dikarya</taxon>
        <taxon>Ascomycota</taxon>
        <taxon>Pezizomycotina</taxon>
        <taxon>Lecanoromycetes</taxon>
        <taxon>OSLEUM clade</taxon>
        <taxon>Lecanoromycetidae</taxon>
        <taxon>Lecanorales</taxon>
        <taxon>Lecanorineae</taxon>
        <taxon>Stereocaulaceae</taxon>
        <taxon>Lepraria</taxon>
    </lineage>
</organism>
<evidence type="ECO:0000313" key="6">
    <source>
        <dbReference type="EMBL" id="KAL2050334.1"/>
    </source>
</evidence>
<evidence type="ECO:0008006" key="8">
    <source>
        <dbReference type="Google" id="ProtNLM"/>
    </source>
</evidence>
<dbReference type="Pfam" id="PF09805">
    <property type="entry name" value="Nop25"/>
    <property type="match status" value="1"/>
</dbReference>
<sequence>MPKFVFEYSPKSTAHAMFSKPRVKVAVPPPRKKRKVASAIEEITFDPSAREDYLSGFHKRKLQRINHAKEEAAKREREEKLAARKILREGRKADLEKHVEAVNSMLREQDEELSDSSENLQGDQWDGIAEDTVVDHEDEYVDDNRFTTVTVEAVNVSRDGLHKVAGEDDESGASGTEGADEEPPGDRRPTGSQNGKRTWTEKPPNGPKKKKKKFKYESKAERKVTRYKERSGNREKAKARKK</sequence>
<evidence type="ECO:0000256" key="2">
    <source>
        <dbReference type="ARBA" id="ARBA00007175"/>
    </source>
</evidence>
<name>A0ABR4AXP2_9LECA</name>
<evidence type="ECO:0000256" key="1">
    <source>
        <dbReference type="ARBA" id="ARBA00004604"/>
    </source>
</evidence>
<evidence type="ECO:0000256" key="4">
    <source>
        <dbReference type="ARBA" id="ARBA00023242"/>
    </source>
</evidence>
<dbReference type="PANTHER" id="PTHR14577:SF0">
    <property type="entry name" value="NUCLEOLAR PROTEIN 12"/>
    <property type="match status" value="1"/>
</dbReference>
<proteinExistence type="inferred from homology"/>
<feature type="compositionally biased region" description="Basic and acidic residues" evidence="5">
    <location>
        <begin position="215"/>
        <end position="236"/>
    </location>
</feature>
<feature type="region of interest" description="Disordered" evidence="5">
    <location>
        <begin position="150"/>
        <end position="242"/>
    </location>
</feature>
<gene>
    <name evidence="6" type="ORF">ABVK25_009442</name>
</gene>
<reference evidence="6 7" key="1">
    <citation type="submission" date="2024-09" db="EMBL/GenBank/DDBJ databases">
        <title>Rethinking Asexuality: The Enigmatic Case of Functional Sexual Genes in Lepraria (Stereocaulaceae).</title>
        <authorList>
            <person name="Doellman M."/>
            <person name="Sun Y."/>
            <person name="Barcenas-Pena A."/>
            <person name="Lumbsch H.T."/>
            <person name="Grewe F."/>
        </authorList>
    </citation>
    <scope>NUCLEOTIDE SEQUENCE [LARGE SCALE GENOMIC DNA]</scope>
    <source>
        <strain evidence="6 7">Grewe 0041</strain>
    </source>
</reference>
<dbReference type="PANTHER" id="PTHR14577">
    <property type="entry name" value="NUCLEOLAR PROTEIN 12"/>
    <property type="match status" value="1"/>
</dbReference>
<evidence type="ECO:0000313" key="7">
    <source>
        <dbReference type="Proteomes" id="UP001590951"/>
    </source>
</evidence>
<accession>A0ABR4AXP2</accession>
<comment type="subcellular location">
    <subcellularLocation>
        <location evidence="1">Nucleus</location>
        <location evidence="1">Nucleolus</location>
    </subcellularLocation>
</comment>
<dbReference type="Proteomes" id="UP001590951">
    <property type="component" value="Unassembled WGS sequence"/>
</dbReference>
<keyword evidence="7" id="KW-1185">Reference proteome</keyword>